<keyword evidence="2" id="KW-1185">Reference proteome</keyword>
<dbReference type="InterPro" id="IPR021352">
    <property type="entry name" value="DUF2971"/>
</dbReference>
<dbReference type="Pfam" id="PF11185">
    <property type="entry name" value="DUF2971"/>
    <property type="match status" value="1"/>
</dbReference>
<dbReference type="AlphaFoldDB" id="A0A1I0QW12"/>
<gene>
    <name evidence="1" type="ORF">SAMN05421659_109126</name>
</gene>
<protein>
    <recommendedName>
        <fullName evidence="3">DUF2971 domain-containing protein</fullName>
    </recommendedName>
</protein>
<accession>A0A1I0QW12</accession>
<dbReference type="STRING" id="99656.SAMN05421659_109126"/>
<evidence type="ECO:0000313" key="1">
    <source>
        <dbReference type="EMBL" id="SEW31192.1"/>
    </source>
</evidence>
<evidence type="ECO:0000313" key="2">
    <source>
        <dbReference type="Proteomes" id="UP000199701"/>
    </source>
</evidence>
<organism evidence="1 2">
    <name type="scientific">[Clostridium] fimetarium</name>
    <dbReference type="NCBI Taxonomy" id="99656"/>
    <lineage>
        <taxon>Bacteria</taxon>
        <taxon>Bacillati</taxon>
        <taxon>Bacillota</taxon>
        <taxon>Clostridia</taxon>
        <taxon>Lachnospirales</taxon>
        <taxon>Lachnospiraceae</taxon>
    </lineage>
</organism>
<dbReference type="Proteomes" id="UP000199701">
    <property type="component" value="Unassembled WGS sequence"/>
</dbReference>
<name>A0A1I0QW12_9FIRM</name>
<reference evidence="1 2" key="1">
    <citation type="submission" date="2016-10" db="EMBL/GenBank/DDBJ databases">
        <authorList>
            <person name="de Groot N.N."/>
        </authorList>
    </citation>
    <scope>NUCLEOTIDE SEQUENCE [LARGE SCALE GENOMIC DNA]</scope>
    <source>
        <strain evidence="1 2">DSM 9179</strain>
    </source>
</reference>
<dbReference type="EMBL" id="FOJI01000009">
    <property type="protein sequence ID" value="SEW31192.1"/>
    <property type="molecule type" value="Genomic_DNA"/>
</dbReference>
<dbReference type="OrthoDB" id="190848at2"/>
<sequence>MRNQRKTPSWGWYYNEKESKFDIKDYRNWAYKGDWANHYINEMAKLAVKNNKSIYEVAWKFIKDKEEHLPPKLYKFYPLNINSLKCIESDSIYLNSPQYFNDPYDCHISANEDEFVKKYVLSHIEQTNPEKSGINKEQYIRLLSSVCFDVEKHLFRDIPITFERAMREITDGNYDSELYRIQREGTTIFEKTLLNLKDNDIKVTSFAALDDIKLSTYIEMWGHYADSHKGFCVEYDFNDYIKNSDNTLENLNNTIMSCLLPIIYKSKPREVPIDLFYKKALNNKLTAFQENHFKKFLLQNYLTKSSAWSYENEWRLILTQNECEKYNNMLPFPYIKAIYLGYGMSLENKEYMYKLAMRKGISVYDCALRDDSYELNFYEKQILFLL</sequence>
<dbReference type="RefSeq" id="WP_092454483.1">
    <property type="nucleotide sequence ID" value="NZ_FOJI01000009.1"/>
</dbReference>
<proteinExistence type="predicted"/>
<evidence type="ECO:0008006" key="3">
    <source>
        <dbReference type="Google" id="ProtNLM"/>
    </source>
</evidence>